<reference evidence="1 2" key="1">
    <citation type="submission" date="2024-01" db="EMBL/GenBank/DDBJ databases">
        <title>Multi-omics insights into the function and evolution of sodium benzoate biodegradation pathways in Benzoatithermus flavus gen. nov., sp. nov. from hot spring.</title>
        <authorList>
            <person name="Hu C.-J."/>
            <person name="Li W.-J."/>
        </authorList>
    </citation>
    <scope>NUCLEOTIDE SEQUENCE [LARGE SCALE GENOMIC DNA]</scope>
    <source>
        <strain evidence="1 2">SYSU G07066</strain>
    </source>
</reference>
<sequence>MFDFNTIRSTFHTLRVAQVTGHKGSHTTFDAKIDGLIWRVSELALKDRLEGKPRIRVGSAPTGSGKTMASLALVAAGIMTDPTFTAGLVVEQMRQADDLYRHLLKLLPKELHGAVAVFTSAHDAEGDYLDDEDAKIDLGFIPAARFTREDLRKARIAIGCHQSLLGSSHKNGIGGLTFCGDERRSIVFVDETPTLVSILAVDPTALTDAWKLVDDYDKAHPWLPLLAAVKDRAQAIFQAAANGPALDAPQLVTEDDDVSVIGKPEIGSLLRFVPAHVKDRHAAAEGLAVVLEFIKTAQQGYTFFYRQPPKEFVAYRLNFRPFPGLVILDATADLANIEIMAPGLERVAAPRVDYRNLRVYHLTPPEGLRGNLTTLFEKESNCRKYAAWVRQMVATHTTPGETVLVIVKKKLVEGKHIPAAHSLEDAWEVDGRRVLVMTWGAYIGANWAKEATTVFQFGEFWPRKSVVVGTVLGLRGQRFKDATDIGSALGSTMTGDYATVRDNHLCRWAAQLAARGSMRVIDQDGVASPMRLFVTMPIERAVRLVTEVWHGARPPVILGGEQEGVTKIDRLARLLATTEDGVLWYPELAKVMEVEVKHLVGMLKNPKVATVLKAYGWQEARRKDFGLAGKGKGLCRLPSLLAA</sequence>
<protein>
    <recommendedName>
        <fullName evidence="3">Helicase ATP-binding domain-containing protein</fullName>
    </recommendedName>
</protein>
<keyword evidence="2" id="KW-1185">Reference proteome</keyword>
<dbReference type="Proteomes" id="UP001375743">
    <property type="component" value="Unassembled WGS sequence"/>
</dbReference>
<dbReference type="EMBL" id="JBBLZC010000013">
    <property type="protein sequence ID" value="MEK0084199.1"/>
    <property type="molecule type" value="Genomic_DNA"/>
</dbReference>
<evidence type="ECO:0008006" key="3">
    <source>
        <dbReference type="Google" id="ProtNLM"/>
    </source>
</evidence>
<proteinExistence type="predicted"/>
<comment type="caution">
    <text evidence="1">The sequence shown here is derived from an EMBL/GenBank/DDBJ whole genome shotgun (WGS) entry which is preliminary data.</text>
</comment>
<dbReference type="SUPFAM" id="SSF52540">
    <property type="entry name" value="P-loop containing nucleoside triphosphate hydrolases"/>
    <property type="match status" value="1"/>
</dbReference>
<evidence type="ECO:0000313" key="2">
    <source>
        <dbReference type="Proteomes" id="UP001375743"/>
    </source>
</evidence>
<dbReference type="InterPro" id="IPR027417">
    <property type="entry name" value="P-loop_NTPase"/>
</dbReference>
<organism evidence="1 2">
    <name type="scientific">Benzoatithermus flavus</name>
    <dbReference type="NCBI Taxonomy" id="3108223"/>
    <lineage>
        <taxon>Bacteria</taxon>
        <taxon>Pseudomonadati</taxon>
        <taxon>Pseudomonadota</taxon>
        <taxon>Alphaproteobacteria</taxon>
        <taxon>Geminicoccales</taxon>
        <taxon>Geminicoccaceae</taxon>
        <taxon>Benzoatithermus</taxon>
    </lineage>
</organism>
<dbReference type="RefSeq" id="WP_418160049.1">
    <property type="nucleotide sequence ID" value="NZ_JBBLZC010000013.1"/>
</dbReference>
<name>A0ABU8XTE8_9PROT</name>
<evidence type="ECO:0000313" key="1">
    <source>
        <dbReference type="EMBL" id="MEK0084199.1"/>
    </source>
</evidence>
<accession>A0ABU8XTE8</accession>
<gene>
    <name evidence="1" type="ORF">U1T56_13630</name>
</gene>